<feature type="transmembrane region" description="Helical" evidence="5">
    <location>
        <begin position="100"/>
        <end position="120"/>
    </location>
</feature>
<feature type="domain" description="Amino acid transporter transmembrane" evidence="6">
    <location>
        <begin position="6"/>
        <end position="353"/>
    </location>
</feature>
<evidence type="ECO:0000256" key="5">
    <source>
        <dbReference type="SAM" id="Phobius"/>
    </source>
</evidence>
<protein>
    <recommendedName>
        <fullName evidence="6">Amino acid transporter transmembrane domain-containing protein</fullName>
    </recommendedName>
</protein>
<keyword evidence="2 5" id="KW-0812">Transmembrane</keyword>
<comment type="subcellular location">
    <subcellularLocation>
        <location evidence="1">Membrane</location>
    </subcellularLocation>
</comment>
<accession>A0A7S0EX15</accession>
<evidence type="ECO:0000259" key="6">
    <source>
        <dbReference type="Pfam" id="PF01490"/>
    </source>
</evidence>
<dbReference type="PANTHER" id="PTHR16189">
    <property type="entry name" value="TRANSMEMBRANE PROTEIN 104-RELATED"/>
    <property type="match status" value="1"/>
</dbReference>
<dbReference type="Pfam" id="PF01490">
    <property type="entry name" value="Aa_trans"/>
    <property type="match status" value="1"/>
</dbReference>
<feature type="transmembrane region" description="Helical" evidence="5">
    <location>
        <begin position="329"/>
        <end position="349"/>
    </location>
</feature>
<dbReference type="EMBL" id="HBEO01026114">
    <property type="protein sequence ID" value="CAD8497263.1"/>
    <property type="molecule type" value="Transcribed_RNA"/>
</dbReference>
<dbReference type="InterPro" id="IPR013057">
    <property type="entry name" value="AA_transpt_TM"/>
</dbReference>
<keyword evidence="3 5" id="KW-1133">Transmembrane helix</keyword>
<feature type="transmembrane region" description="Helical" evidence="5">
    <location>
        <begin position="252"/>
        <end position="278"/>
    </location>
</feature>
<evidence type="ECO:0000256" key="2">
    <source>
        <dbReference type="ARBA" id="ARBA00022692"/>
    </source>
</evidence>
<gene>
    <name evidence="7" type="ORF">HPHI1048_LOCUS17584</name>
</gene>
<name>A0A7S0EX15_9CRYP</name>
<feature type="transmembrane region" description="Helical" evidence="5">
    <location>
        <begin position="304"/>
        <end position="323"/>
    </location>
</feature>
<dbReference type="AlphaFoldDB" id="A0A7S0EX15"/>
<dbReference type="GO" id="GO:0016020">
    <property type="term" value="C:membrane"/>
    <property type="evidence" value="ECO:0007669"/>
    <property type="project" value="UniProtKB-SubCell"/>
</dbReference>
<evidence type="ECO:0000313" key="7">
    <source>
        <dbReference type="EMBL" id="CAD8497263.1"/>
    </source>
</evidence>
<evidence type="ECO:0000256" key="3">
    <source>
        <dbReference type="ARBA" id="ARBA00022989"/>
    </source>
</evidence>
<reference evidence="7" key="1">
    <citation type="submission" date="2021-01" db="EMBL/GenBank/DDBJ databases">
        <authorList>
            <person name="Corre E."/>
            <person name="Pelletier E."/>
            <person name="Niang G."/>
            <person name="Scheremetjew M."/>
            <person name="Finn R."/>
            <person name="Kale V."/>
            <person name="Holt S."/>
            <person name="Cochrane G."/>
            <person name="Meng A."/>
            <person name="Brown T."/>
            <person name="Cohen L."/>
        </authorList>
    </citation>
    <scope>NUCLEOTIDE SEQUENCE</scope>
    <source>
        <strain evidence="7">CCMP325</strain>
    </source>
</reference>
<proteinExistence type="predicted"/>
<organism evidence="7">
    <name type="scientific">Hanusia phi</name>
    <dbReference type="NCBI Taxonomy" id="3032"/>
    <lineage>
        <taxon>Eukaryota</taxon>
        <taxon>Cryptophyceae</taxon>
        <taxon>Pyrenomonadales</taxon>
        <taxon>Geminigeraceae</taxon>
        <taxon>Hanusia</taxon>
    </lineage>
</organism>
<evidence type="ECO:0000256" key="4">
    <source>
        <dbReference type="ARBA" id="ARBA00023136"/>
    </source>
</evidence>
<feature type="transmembrane region" description="Helical" evidence="5">
    <location>
        <begin position="202"/>
        <end position="225"/>
    </location>
</feature>
<sequence length="401" mass="43878">MHEMSELCGIFLGGYGRKFFEVCLLFYTVGSLWLYATVFGSSLSLVVPLPLGDRPTSIAWCLVKCEAMQDTACSGACRWDNATAACTAAPVVASYCRQSYEVFLCCFALLMVAMACMDLAALKNVQFLLSSFALSALLVMVVTCVVAVYTDGGTDAAYHRLPDTDMTGFGKLITAALFSQICHQGVPTLMKTMRSGKQAKKVFRTALSFTLALYSVLCCSTIYYFGPRVVPIITLNWEDYTGGAQAGMPIRWWAPIISTTVLLFPVVSVSAAFPLNLLPLAETILRLLPPRWGVRIGEERMRKLLKILLSLLPISLAACIKDVGKILEFNGMFGFVIAFFTPCSLFLVARRTCRRRFGEQAAATAYASFPESSPACVILLLAFSAVLAVFTARQVIMDYMS</sequence>
<feature type="transmembrane region" description="Helical" evidence="5">
    <location>
        <begin position="24"/>
        <end position="47"/>
    </location>
</feature>
<keyword evidence="4 5" id="KW-0472">Membrane</keyword>
<feature type="transmembrane region" description="Helical" evidence="5">
    <location>
        <begin position="375"/>
        <end position="396"/>
    </location>
</feature>
<feature type="transmembrane region" description="Helical" evidence="5">
    <location>
        <begin position="127"/>
        <end position="149"/>
    </location>
</feature>
<evidence type="ECO:0000256" key="1">
    <source>
        <dbReference type="ARBA" id="ARBA00004370"/>
    </source>
</evidence>